<evidence type="ECO:0000313" key="4">
    <source>
        <dbReference type="Proteomes" id="UP001596160"/>
    </source>
</evidence>
<evidence type="ECO:0000259" key="2">
    <source>
        <dbReference type="Pfam" id="PF01471"/>
    </source>
</evidence>
<dbReference type="Pfam" id="PF01471">
    <property type="entry name" value="PG_binding_1"/>
    <property type="match status" value="1"/>
</dbReference>
<evidence type="ECO:0000313" key="3">
    <source>
        <dbReference type="EMBL" id="MFC5155214.1"/>
    </source>
</evidence>
<dbReference type="InterPro" id="IPR002477">
    <property type="entry name" value="Peptidoglycan-bd-like"/>
</dbReference>
<keyword evidence="4" id="KW-1185">Reference proteome</keyword>
<dbReference type="EMBL" id="JBHSKP010000021">
    <property type="protein sequence ID" value="MFC5155214.1"/>
    <property type="molecule type" value="Genomic_DNA"/>
</dbReference>
<dbReference type="SUPFAM" id="SSF47090">
    <property type="entry name" value="PGBD-like"/>
    <property type="match status" value="2"/>
</dbReference>
<protein>
    <submittedName>
        <fullName evidence="3">Peptidoglycan-binding domain-containing protein</fullName>
    </submittedName>
</protein>
<dbReference type="InterPro" id="IPR036366">
    <property type="entry name" value="PGBDSf"/>
</dbReference>
<feature type="chain" id="PRO_5047225328" evidence="1">
    <location>
        <begin position="26"/>
        <end position="151"/>
    </location>
</feature>
<dbReference type="InterPro" id="IPR036365">
    <property type="entry name" value="PGBD-like_sf"/>
</dbReference>
<reference evidence="4" key="1">
    <citation type="journal article" date="2019" name="Int. J. Syst. Evol. Microbiol.">
        <title>The Global Catalogue of Microorganisms (GCM) 10K type strain sequencing project: providing services to taxonomists for standard genome sequencing and annotation.</title>
        <authorList>
            <consortium name="The Broad Institute Genomics Platform"/>
            <consortium name="The Broad Institute Genome Sequencing Center for Infectious Disease"/>
            <person name="Wu L."/>
            <person name="Ma J."/>
        </authorList>
    </citation>
    <scope>NUCLEOTIDE SEQUENCE [LARGE SCALE GENOMIC DNA]</scope>
    <source>
        <strain evidence="4">PCU 266</strain>
    </source>
</reference>
<dbReference type="Proteomes" id="UP001596160">
    <property type="component" value="Unassembled WGS sequence"/>
</dbReference>
<name>A0ABW0ARW7_9ACTN</name>
<sequence>MRSSRLVKALATATALAGITTGSLAASGTAIAVTPERSQSAASVPASATEVVNLGLSTSQAKRVQLWLAYDWGYTGALDGLLGTASWQAMQRLLRHYGYTDAIDGIVGPKTVKALQQFLRNNGFYSGAIDGIAGSGTKAAFAAFANTLPMD</sequence>
<organism evidence="3 4">
    <name type="scientific">Streptomyces amakusaensis</name>
    <dbReference type="NCBI Taxonomy" id="67271"/>
    <lineage>
        <taxon>Bacteria</taxon>
        <taxon>Bacillati</taxon>
        <taxon>Actinomycetota</taxon>
        <taxon>Actinomycetes</taxon>
        <taxon>Kitasatosporales</taxon>
        <taxon>Streptomycetaceae</taxon>
        <taxon>Streptomyces</taxon>
    </lineage>
</organism>
<dbReference type="Gene3D" id="1.10.101.10">
    <property type="entry name" value="PGBD-like superfamily/PGBD"/>
    <property type="match status" value="2"/>
</dbReference>
<comment type="caution">
    <text evidence="3">The sequence shown here is derived from an EMBL/GenBank/DDBJ whole genome shotgun (WGS) entry which is preliminary data.</text>
</comment>
<accession>A0ABW0ARW7</accession>
<proteinExistence type="predicted"/>
<dbReference type="RefSeq" id="WP_344482751.1">
    <property type="nucleotide sequence ID" value="NZ_BAAASB010000018.1"/>
</dbReference>
<gene>
    <name evidence="3" type="ORF">ACFPRH_26115</name>
</gene>
<feature type="signal peptide" evidence="1">
    <location>
        <begin position="1"/>
        <end position="25"/>
    </location>
</feature>
<feature type="domain" description="Peptidoglycan binding-like" evidence="2">
    <location>
        <begin position="86"/>
        <end position="118"/>
    </location>
</feature>
<evidence type="ECO:0000256" key="1">
    <source>
        <dbReference type="SAM" id="SignalP"/>
    </source>
</evidence>
<keyword evidence="1" id="KW-0732">Signal</keyword>